<dbReference type="InterPro" id="IPR003774">
    <property type="entry name" value="AlgH-like"/>
</dbReference>
<dbReference type="EMBL" id="FO117607">
    <property type="protein sequence ID" value="CCG00410.1"/>
    <property type="molecule type" value="Genomic_DNA"/>
</dbReference>
<dbReference type="SUPFAM" id="SSF143456">
    <property type="entry name" value="VC0467-like"/>
    <property type="match status" value="1"/>
</dbReference>
<dbReference type="AlphaFoldDB" id="H6RH99"/>
<proteinExistence type="predicted"/>
<dbReference type="Gene3D" id="3.40.1740.10">
    <property type="entry name" value="VC0467-like"/>
    <property type="match status" value="1"/>
</dbReference>
<evidence type="ECO:0000313" key="2">
    <source>
        <dbReference type="EMBL" id="CCG00410.1"/>
    </source>
</evidence>
<gene>
    <name evidence="2" type="ORF">VIS_S18_DB-B8_0015</name>
    <name evidence="1" type="ORF">VIS_S18DAB70015</name>
</gene>
<dbReference type="Pfam" id="PF02622">
    <property type="entry name" value="DUF179"/>
    <property type="match status" value="1"/>
</dbReference>
<reference evidence="2" key="1">
    <citation type="journal article" date="2012" name="Environ. Microbiol.">
        <title>Genomic content of uncultured Bacteroidetes from contrasting oceanic provinces in the North Atlantic Ocean.</title>
        <authorList>
            <person name="Gomez-Pereira P.R."/>
            <person name="Schuler M."/>
            <person name="Fuchs B.M."/>
            <person name="Bennke C."/>
            <person name="Teeling H."/>
            <person name="Waldmann J."/>
            <person name="Richter M."/>
            <person name="Barbe V."/>
            <person name="Bataille E."/>
            <person name="Glockner F.O."/>
            <person name="Amann R."/>
        </authorList>
    </citation>
    <scope>NUCLEOTIDE SEQUENCE</scope>
</reference>
<dbReference type="PANTHER" id="PTHR31984:SF17">
    <property type="entry name" value="TRANSCRIPTIONAL REGULATOR"/>
    <property type="match status" value="1"/>
</dbReference>
<accession>H6RH99</accession>
<dbReference type="PANTHER" id="PTHR31984">
    <property type="entry name" value="TRANSPORTER, PUTATIVE (DUF179)-RELATED"/>
    <property type="match status" value="1"/>
</dbReference>
<reference evidence="2" key="2">
    <citation type="submission" date="2012-02" db="EMBL/GenBank/DDBJ databases">
        <authorList>
            <person name="Genoscope - CEA"/>
        </authorList>
    </citation>
    <scope>NUCLEOTIDE SEQUENCE</scope>
</reference>
<sequence>MKGKILISSPSLLTDMIFYKSIILIVDQTDEGITGFILNRPSDLFMIKEVESSEKIKIDLYYGGPVSSDHFYLLKSEKIYTEIINIYDNLFWGNNLDFLINQVEKGIIKMDDFILFQGYSGWGLGQLDDEIANDSWIISNKKAEEIFNYRKKNSWNNLIKEFGNKYRLWSNSPDDITLN</sequence>
<name>H6RH99_9BACT</name>
<evidence type="ECO:0000313" key="1">
    <source>
        <dbReference type="EMBL" id="CCG00370.1"/>
    </source>
</evidence>
<protein>
    <submittedName>
        <fullName evidence="1">Protein containing DUF179</fullName>
    </submittedName>
    <submittedName>
        <fullName evidence="2">Transcriptional regulator</fullName>
    </submittedName>
</protein>
<organism evidence="2">
    <name type="scientific">uncultured Flavobacteriia bacterium</name>
    <dbReference type="NCBI Taxonomy" id="212695"/>
    <lineage>
        <taxon>Bacteria</taxon>
        <taxon>Pseudomonadati</taxon>
        <taxon>Bacteroidota</taxon>
        <taxon>Flavobacteriia</taxon>
        <taxon>environmental samples</taxon>
    </lineage>
</organism>
<dbReference type="EMBL" id="FO117606">
    <property type="protein sequence ID" value="CCG00370.1"/>
    <property type="molecule type" value="Genomic_DNA"/>
</dbReference>